<evidence type="ECO:0000256" key="1">
    <source>
        <dbReference type="SAM" id="MobiDB-lite"/>
    </source>
</evidence>
<organism evidence="2 3">
    <name type="scientific">Sodiomyces alkalinus (strain CBS 110278 / VKM F-3762 / F11)</name>
    <name type="common">Alkaliphilic filamentous fungus</name>
    <dbReference type="NCBI Taxonomy" id="1314773"/>
    <lineage>
        <taxon>Eukaryota</taxon>
        <taxon>Fungi</taxon>
        <taxon>Dikarya</taxon>
        <taxon>Ascomycota</taxon>
        <taxon>Pezizomycotina</taxon>
        <taxon>Sordariomycetes</taxon>
        <taxon>Hypocreomycetidae</taxon>
        <taxon>Glomerellales</taxon>
        <taxon>Plectosphaerellaceae</taxon>
        <taxon>Sodiomyces</taxon>
    </lineage>
</organism>
<dbReference type="EMBL" id="ML119058">
    <property type="protein sequence ID" value="ROT36869.1"/>
    <property type="molecule type" value="Genomic_DNA"/>
</dbReference>
<reference evidence="2 3" key="1">
    <citation type="journal article" date="2018" name="Mol. Ecol.">
        <title>The obligate alkalophilic soda-lake fungus Sodiomyces alkalinus has shifted to a protein diet.</title>
        <authorList>
            <person name="Grum-Grzhimaylo A.A."/>
            <person name="Falkoski D.L."/>
            <person name="van den Heuvel J."/>
            <person name="Valero-Jimenez C.A."/>
            <person name="Min B."/>
            <person name="Choi I.G."/>
            <person name="Lipzen A."/>
            <person name="Daum C.G."/>
            <person name="Aanen D.K."/>
            <person name="Tsang A."/>
            <person name="Henrissat B."/>
            <person name="Bilanenko E.N."/>
            <person name="de Vries R.P."/>
            <person name="van Kan J.A.L."/>
            <person name="Grigoriev I.V."/>
            <person name="Debets A.J.M."/>
        </authorList>
    </citation>
    <scope>NUCLEOTIDE SEQUENCE [LARGE SCALE GENOMIC DNA]</scope>
    <source>
        <strain evidence="2 3">F11</strain>
    </source>
</reference>
<keyword evidence="3" id="KW-1185">Reference proteome</keyword>
<dbReference type="GeneID" id="39582875"/>
<dbReference type="RefSeq" id="XP_028464675.1">
    <property type="nucleotide sequence ID" value="XM_028614397.1"/>
</dbReference>
<feature type="region of interest" description="Disordered" evidence="1">
    <location>
        <begin position="1"/>
        <end position="51"/>
    </location>
</feature>
<accession>A0A3N2PQT2</accession>
<feature type="region of interest" description="Disordered" evidence="1">
    <location>
        <begin position="184"/>
        <end position="211"/>
    </location>
</feature>
<dbReference type="AlphaFoldDB" id="A0A3N2PQT2"/>
<gene>
    <name evidence="2" type="ORF">SODALDRAFT_361695</name>
</gene>
<sequence length="245" mass="26612">MAASARVVLPPVGHGEKHGNDGYSNNTQGQKGRRKHTTSLSHNAKQSGADNVAHSLHLDIMKGGETHGISLTAHLSHRQQSIHPHPRCGQTVILVPPSNRMKLDSRLFSTVSPSRRDVPSDGKSFPAQSPAKARLWSSNGISRKKMTRPILRVSTGFVNIWKPSRSASVSKIVPNVFLHLDLDESQPKNGHSARSGGLQTPPFGPDATESTTMGLLVSPSLHCMDRIDMRLSASPRDDAVRRRSV</sequence>
<evidence type="ECO:0000313" key="3">
    <source>
        <dbReference type="Proteomes" id="UP000272025"/>
    </source>
</evidence>
<dbReference type="Proteomes" id="UP000272025">
    <property type="component" value="Unassembled WGS sequence"/>
</dbReference>
<feature type="region of interest" description="Disordered" evidence="1">
    <location>
        <begin position="109"/>
        <end position="131"/>
    </location>
</feature>
<protein>
    <submittedName>
        <fullName evidence="2">Uncharacterized protein</fullName>
    </submittedName>
</protein>
<proteinExistence type="predicted"/>
<name>A0A3N2PQT2_SODAK</name>
<feature type="compositionally biased region" description="Polar residues" evidence="1">
    <location>
        <begin position="38"/>
        <end position="49"/>
    </location>
</feature>
<evidence type="ECO:0000313" key="2">
    <source>
        <dbReference type="EMBL" id="ROT36869.1"/>
    </source>
</evidence>